<proteinExistence type="predicted"/>
<gene>
    <name evidence="3" type="ORF">VB776_22290</name>
</gene>
<sequence>MAEDTFFNGQTKVDTPNDKITYHVYGFRSAQHSNARPDSIEGFLNNVYERFLNEQKLDEQGLRDRISKLKAEVLQEKTKKNDTNAEIASHKRLKDDKEQEIEELDLEKIDIRNGDIETGDTIPFVIGSFITLLLTLYLFVFYSSSGYSAFYGIKKGSLGFINPNVFIDAKNKGGGVVALIMLFPVIFLGLGFLIHDSIETNKKLSNQNKPRKFTLITLLLLITLIADIFIGYKISQGVHVNEFNAGLTNEPWNFQMVLTDINFYLILVLGFVVYVIWGLLLNYVFSHPYLQPENEKIKLMLENINNKISDKRKELSDIINKIHKLESEIITSESKIQEKENDIIGYENGVIPLNIESLKGSLGEFMGGWQAFTNNNFSKADSDALIGETIKVQDNWLNLKIKNLNSDK</sequence>
<feature type="transmembrane region" description="Helical" evidence="2">
    <location>
        <begin position="173"/>
        <end position="194"/>
    </location>
</feature>
<keyword evidence="1" id="KW-0175">Coiled coil</keyword>
<dbReference type="Proteomes" id="UP001303899">
    <property type="component" value="Unassembled WGS sequence"/>
</dbReference>
<feature type="transmembrane region" description="Helical" evidence="2">
    <location>
        <begin position="261"/>
        <end position="285"/>
    </location>
</feature>
<dbReference type="RefSeq" id="WP_323699087.1">
    <property type="nucleotide sequence ID" value="NZ_JAYGIL010000041.1"/>
</dbReference>
<organism evidence="3 4">
    <name type="scientific">Arcicella gelida</name>
    <dbReference type="NCBI Taxonomy" id="2984195"/>
    <lineage>
        <taxon>Bacteria</taxon>
        <taxon>Pseudomonadati</taxon>
        <taxon>Bacteroidota</taxon>
        <taxon>Cytophagia</taxon>
        <taxon>Cytophagales</taxon>
        <taxon>Flectobacillaceae</taxon>
        <taxon>Arcicella</taxon>
    </lineage>
</organism>
<keyword evidence="2" id="KW-1133">Transmembrane helix</keyword>
<name>A0ABU5SB17_9BACT</name>
<feature type="transmembrane region" description="Helical" evidence="2">
    <location>
        <begin position="215"/>
        <end position="234"/>
    </location>
</feature>
<evidence type="ECO:0000256" key="1">
    <source>
        <dbReference type="SAM" id="Coils"/>
    </source>
</evidence>
<keyword evidence="2" id="KW-0812">Transmembrane</keyword>
<feature type="coiled-coil region" evidence="1">
    <location>
        <begin position="294"/>
        <end position="342"/>
    </location>
</feature>
<comment type="caution">
    <text evidence="3">The sequence shown here is derived from an EMBL/GenBank/DDBJ whole genome shotgun (WGS) entry which is preliminary data.</text>
</comment>
<evidence type="ECO:0000313" key="4">
    <source>
        <dbReference type="Proteomes" id="UP001303899"/>
    </source>
</evidence>
<accession>A0ABU5SB17</accession>
<feature type="transmembrane region" description="Helical" evidence="2">
    <location>
        <begin position="122"/>
        <end position="142"/>
    </location>
</feature>
<evidence type="ECO:0000313" key="3">
    <source>
        <dbReference type="EMBL" id="MEA5405685.1"/>
    </source>
</evidence>
<evidence type="ECO:0000256" key="2">
    <source>
        <dbReference type="SAM" id="Phobius"/>
    </source>
</evidence>
<protein>
    <submittedName>
        <fullName evidence="3">Uncharacterized protein</fullName>
    </submittedName>
</protein>
<feature type="coiled-coil region" evidence="1">
    <location>
        <begin position="52"/>
        <end position="114"/>
    </location>
</feature>
<dbReference type="EMBL" id="JAYGIL010000041">
    <property type="protein sequence ID" value="MEA5405685.1"/>
    <property type="molecule type" value="Genomic_DNA"/>
</dbReference>
<reference evidence="3 4" key="1">
    <citation type="submission" date="2023-12" db="EMBL/GenBank/DDBJ databases">
        <title>Novel species of the genus Arcicella isolated from rivers.</title>
        <authorList>
            <person name="Lu H."/>
        </authorList>
    </citation>
    <scope>NUCLEOTIDE SEQUENCE [LARGE SCALE GENOMIC DNA]</scope>
    <source>
        <strain evidence="3 4">DC2W</strain>
    </source>
</reference>
<keyword evidence="4" id="KW-1185">Reference proteome</keyword>
<keyword evidence="2" id="KW-0472">Membrane</keyword>